<protein>
    <submittedName>
        <fullName evidence="2">Dihydrofolate reductase family protein</fullName>
    </submittedName>
</protein>
<dbReference type="AlphaFoldDB" id="A0A7S8IEA7"/>
<reference evidence="2 3" key="1">
    <citation type="submission" date="2020-02" db="EMBL/GenBank/DDBJ databases">
        <authorList>
            <person name="Zheng R.K."/>
            <person name="Sun C.M."/>
        </authorList>
    </citation>
    <scope>NUCLEOTIDE SEQUENCE [LARGE SCALE GENOMIC DNA]</scope>
    <source>
        <strain evidence="3">rifampicinis</strain>
    </source>
</reference>
<evidence type="ECO:0000259" key="1">
    <source>
        <dbReference type="Pfam" id="PF01872"/>
    </source>
</evidence>
<dbReference type="SUPFAM" id="SSF53597">
    <property type="entry name" value="Dihydrofolate reductase-like"/>
    <property type="match status" value="1"/>
</dbReference>
<organism evidence="2 3">
    <name type="scientific">Phototrophicus methaneseepsis</name>
    <dbReference type="NCBI Taxonomy" id="2710758"/>
    <lineage>
        <taxon>Bacteria</taxon>
        <taxon>Bacillati</taxon>
        <taxon>Chloroflexota</taxon>
        <taxon>Candidatus Thermofontia</taxon>
        <taxon>Phototrophicales</taxon>
        <taxon>Phototrophicaceae</taxon>
        <taxon>Phototrophicus</taxon>
    </lineage>
</organism>
<feature type="domain" description="Bacterial bifunctional deaminase-reductase C-terminal" evidence="1">
    <location>
        <begin position="2"/>
        <end position="173"/>
    </location>
</feature>
<dbReference type="EMBL" id="CP062983">
    <property type="protein sequence ID" value="QPC82244.1"/>
    <property type="molecule type" value="Genomic_DNA"/>
</dbReference>
<dbReference type="InterPro" id="IPR002734">
    <property type="entry name" value="RibDG_C"/>
</dbReference>
<dbReference type="KEGG" id="pmet:G4Y79_21580"/>
<dbReference type="Gene3D" id="3.40.430.10">
    <property type="entry name" value="Dihydrofolate Reductase, subunit A"/>
    <property type="match status" value="1"/>
</dbReference>
<proteinExistence type="predicted"/>
<evidence type="ECO:0000313" key="3">
    <source>
        <dbReference type="Proteomes" id="UP000594468"/>
    </source>
</evidence>
<dbReference type="RefSeq" id="WP_195170313.1">
    <property type="nucleotide sequence ID" value="NZ_CP062983.1"/>
</dbReference>
<dbReference type="Proteomes" id="UP000594468">
    <property type="component" value="Chromosome"/>
</dbReference>
<dbReference type="GO" id="GO:0009231">
    <property type="term" value="P:riboflavin biosynthetic process"/>
    <property type="evidence" value="ECO:0007669"/>
    <property type="project" value="InterPro"/>
</dbReference>
<evidence type="ECO:0000313" key="2">
    <source>
        <dbReference type="EMBL" id="QPC82244.1"/>
    </source>
</evidence>
<accession>A0A7S8IEA7</accession>
<keyword evidence="3" id="KW-1185">Reference proteome</keyword>
<dbReference type="InterPro" id="IPR024072">
    <property type="entry name" value="DHFR-like_dom_sf"/>
</dbReference>
<dbReference type="InterPro" id="IPR050765">
    <property type="entry name" value="Riboflavin_Biosynth_HTPR"/>
</dbReference>
<dbReference type="Pfam" id="PF01872">
    <property type="entry name" value="RibD_C"/>
    <property type="match status" value="1"/>
</dbReference>
<name>A0A7S8IEA7_9CHLR</name>
<gene>
    <name evidence="2" type="ORF">G4Y79_21580</name>
</gene>
<sequence length="184" mass="20708">MRKVIVEAEVSLDGIMGADNENFWNLIFQFHSADVTAYLDDLLLMPDALLLGRETYESFAQIWPTMEGKSADKINSMPKYVASRTLKEPLEWNATLIKGDVAESIKKLKQEPGEGLLQYGVGELTHTMLKEGLVDELRILVYPFTFGEGTRAFEHMGIHTLKLLDTRTFTSGAMVHRYQPQGPA</sequence>
<dbReference type="PANTHER" id="PTHR38011">
    <property type="entry name" value="DIHYDROFOLATE REDUCTASE FAMILY PROTEIN (AFU_ORTHOLOGUE AFUA_8G06820)"/>
    <property type="match status" value="1"/>
</dbReference>
<dbReference type="PANTHER" id="PTHR38011:SF11">
    <property type="entry name" value="2,5-DIAMINO-6-RIBOSYLAMINO-4(3H)-PYRIMIDINONE 5'-PHOSPHATE REDUCTASE"/>
    <property type="match status" value="1"/>
</dbReference>
<dbReference type="GO" id="GO:0008703">
    <property type="term" value="F:5-amino-6-(5-phosphoribosylamino)uracil reductase activity"/>
    <property type="evidence" value="ECO:0007669"/>
    <property type="project" value="InterPro"/>
</dbReference>